<dbReference type="AlphaFoldDB" id="F0S4U3"/>
<accession>F0S4U3</accession>
<dbReference type="PROSITE" id="PS00166">
    <property type="entry name" value="ENOYL_COA_HYDRATASE"/>
    <property type="match status" value="1"/>
</dbReference>
<protein>
    <submittedName>
        <fullName evidence="3">Enoyl-CoA hydratase/isomerase</fullName>
    </submittedName>
</protein>
<dbReference type="OrthoDB" id="9807606at2"/>
<comment type="similarity">
    <text evidence="1 2">Belongs to the enoyl-CoA hydratase/isomerase family.</text>
</comment>
<dbReference type="HOGENOM" id="CLU_009834_7_5_10"/>
<organism evidence="3 4">
    <name type="scientific">Pseudopedobacter saltans (strain ATCC 51119 / DSM 12145 / JCM 21818 / CCUG 39354 / LMG 10337 / NBRC 100064 / NCIMB 13643)</name>
    <name type="common">Pedobacter saltans</name>
    <dbReference type="NCBI Taxonomy" id="762903"/>
    <lineage>
        <taxon>Bacteria</taxon>
        <taxon>Pseudomonadati</taxon>
        <taxon>Bacteroidota</taxon>
        <taxon>Sphingobacteriia</taxon>
        <taxon>Sphingobacteriales</taxon>
        <taxon>Sphingobacteriaceae</taxon>
        <taxon>Pseudopedobacter</taxon>
    </lineage>
</organism>
<dbReference type="EMBL" id="CP002545">
    <property type="protein sequence ID" value="ADY54117.1"/>
    <property type="molecule type" value="Genomic_DNA"/>
</dbReference>
<dbReference type="SUPFAM" id="SSF52096">
    <property type="entry name" value="ClpP/crotonase"/>
    <property type="match status" value="1"/>
</dbReference>
<dbReference type="Pfam" id="PF00378">
    <property type="entry name" value="ECH_1"/>
    <property type="match status" value="1"/>
</dbReference>
<evidence type="ECO:0000256" key="2">
    <source>
        <dbReference type="RuleBase" id="RU003707"/>
    </source>
</evidence>
<evidence type="ECO:0000256" key="1">
    <source>
        <dbReference type="ARBA" id="ARBA00005254"/>
    </source>
</evidence>
<evidence type="ECO:0000313" key="3">
    <source>
        <dbReference type="EMBL" id="ADY54117.1"/>
    </source>
</evidence>
<evidence type="ECO:0000313" key="4">
    <source>
        <dbReference type="Proteomes" id="UP000000310"/>
    </source>
</evidence>
<dbReference type="GO" id="GO:0003824">
    <property type="term" value="F:catalytic activity"/>
    <property type="evidence" value="ECO:0007669"/>
    <property type="project" value="InterPro"/>
</dbReference>
<sequence>MNTLKVTIREKVAIIALDRGSSNAINREMVNELKTMIGNIQQDQNIGGVILTGKNGFFTAGLDLIELYDYDETEIESFWIDFLELVKILTAFQKPMIAAISGHSPAGGCVLSLCCDYRIMSEGNYIIGLNEVPVGIIVPDSIFELYAFWIGKGKAYQSILEGKLFTVEEAKQIGLIDASANIDSLMTAAEKKIQEYLQYDYTTWQQSKSNLRKSLIKKVSEDQSETLRKVLEQWWSPRTRLIIKTIIDNLKAKK</sequence>
<name>F0S4U3_PSESL</name>
<dbReference type="GO" id="GO:0006635">
    <property type="term" value="P:fatty acid beta-oxidation"/>
    <property type="evidence" value="ECO:0007669"/>
    <property type="project" value="TreeGrafter"/>
</dbReference>
<dbReference type="InterPro" id="IPR001753">
    <property type="entry name" value="Enoyl-CoA_hydra/iso"/>
</dbReference>
<dbReference type="Gene3D" id="3.90.226.10">
    <property type="entry name" value="2-enoyl-CoA Hydratase, Chain A, domain 1"/>
    <property type="match status" value="1"/>
</dbReference>
<dbReference type="RefSeq" id="WP_013634600.1">
    <property type="nucleotide sequence ID" value="NC_015177.1"/>
</dbReference>
<proteinExistence type="inferred from homology"/>
<dbReference type="CDD" id="cd06558">
    <property type="entry name" value="crotonase-like"/>
    <property type="match status" value="1"/>
</dbReference>
<gene>
    <name evidence="3" type="ordered locus">Pedsa_3588</name>
</gene>
<dbReference type="KEGG" id="psn:Pedsa_3588"/>
<dbReference type="eggNOG" id="COG1024">
    <property type="taxonomic scope" value="Bacteria"/>
</dbReference>
<dbReference type="PANTHER" id="PTHR11941">
    <property type="entry name" value="ENOYL-COA HYDRATASE-RELATED"/>
    <property type="match status" value="1"/>
</dbReference>
<dbReference type="STRING" id="762903.Pedsa_3588"/>
<reference evidence="3 4" key="1">
    <citation type="journal article" date="2011" name="Stand. Genomic Sci.">
        <title>Complete genome sequence of the gliding, heparinolytic Pedobacter saltans type strain (113).</title>
        <authorList>
            <person name="Liolios K."/>
            <person name="Sikorski J."/>
            <person name="Lu M."/>
            <person name="Nolan M."/>
            <person name="Lapidus A."/>
            <person name="Lucas S."/>
            <person name="Hammon N."/>
            <person name="Deshpande S."/>
            <person name="Cheng J.F."/>
            <person name="Tapia R."/>
            <person name="Han C."/>
            <person name="Goodwin L."/>
            <person name="Pitluck S."/>
            <person name="Huntemann M."/>
            <person name="Ivanova N."/>
            <person name="Pagani I."/>
            <person name="Mavromatis K."/>
            <person name="Ovchinikova G."/>
            <person name="Pati A."/>
            <person name="Chen A."/>
            <person name="Palaniappan K."/>
            <person name="Land M."/>
            <person name="Hauser L."/>
            <person name="Brambilla E.M."/>
            <person name="Kotsyurbenko O."/>
            <person name="Rohde M."/>
            <person name="Tindall B.J."/>
            <person name="Abt B."/>
            <person name="Goker M."/>
            <person name="Detter J.C."/>
            <person name="Woyke T."/>
            <person name="Bristow J."/>
            <person name="Eisen J.A."/>
            <person name="Markowitz V."/>
            <person name="Hugenholtz P."/>
            <person name="Klenk H.P."/>
            <person name="Kyrpides N.C."/>
        </authorList>
    </citation>
    <scope>NUCLEOTIDE SEQUENCE [LARGE SCALE GENOMIC DNA]</scope>
    <source>
        <strain evidence="4">ATCC 51119 / DSM 12145 / JCM 21818 / LMG 10337 / NBRC 100064 / NCIMB 13643</strain>
    </source>
</reference>
<dbReference type="Proteomes" id="UP000000310">
    <property type="component" value="Chromosome"/>
</dbReference>
<reference evidence="4" key="2">
    <citation type="submission" date="2011-02" db="EMBL/GenBank/DDBJ databases">
        <title>The complete genome of Pedobacter saltans DSM 12145.</title>
        <authorList>
            <consortium name="US DOE Joint Genome Institute (JGI-PGF)"/>
            <person name="Lucas S."/>
            <person name="Copeland A."/>
            <person name="Lapidus A."/>
            <person name="Bruce D."/>
            <person name="Goodwin L."/>
            <person name="Pitluck S."/>
            <person name="Kyrpides N."/>
            <person name="Mavromatis K."/>
            <person name="Pagani I."/>
            <person name="Ivanova N."/>
            <person name="Ovchinnikova G."/>
            <person name="Lu M."/>
            <person name="Detter J.C."/>
            <person name="Han C."/>
            <person name="Land M."/>
            <person name="Hauser L."/>
            <person name="Markowitz V."/>
            <person name="Cheng J.-F."/>
            <person name="Hugenholtz P."/>
            <person name="Woyke T."/>
            <person name="Wu D."/>
            <person name="Tindall B."/>
            <person name="Pomrenke H.G."/>
            <person name="Brambilla E."/>
            <person name="Klenk H.-P."/>
            <person name="Eisen J.A."/>
        </authorList>
    </citation>
    <scope>NUCLEOTIDE SEQUENCE [LARGE SCALE GENOMIC DNA]</scope>
    <source>
        <strain evidence="4">ATCC 51119 / DSM 12145 / JCM 21818 / LMG 10337 / NBRC 100064 / NCIMB 13643</strain>
    </source>
</reference>
<keyword evidence="4" id="KW-1185">Reference proteome</keyword>
<dbReference type="InterPro" id="IPR029045">
    <property type="entry name" value="ClpP/crotonase-like_dom_sf"/>
</dbReference>
<dbReference type="InterPro" id="IPR018376">
    <property type="entry name" value="Enoyl-CoA_hyd/isom_CS"/>
</dbReference>
<dbReference type="PANTHER" id="PTHR11941:SF45">
    <property type="entry name" value="ENOYL-COA DELTA ISOMERASE 1, MITOCHONDRIAL"/>
    <property type="match status" value="1"/>
</dbReference>